<evidence type="ECO:0000313" key="3">
    <source>
        <dbReference type="Proteomes" id="UP000188268"/>
    </source>
</evidence>
<dbReference type="AlphaFoldDB" id="A0A1R3KZ50"/>
<feature type="compositionally biased region" description="Basic and acidic residues" evidence="1">
    <location>
        <begin position="86"/>
        <end position="97"/>
    </location>
</feature>
<dbReference type="Gramene" id="OMP12384">
    <property type="protein sequence ID" value="OMP12384"/>
    <property type="gene ID" value="CCACVL1_00016"/>
</dbReference>
<dbReference type="STRING" id="210143.A0A1R3KZ50"/>
<evidence type="ECO:0000256" key="1">
    <source>
        <dbReference type="SAM" id="MobiDB-lite"/>
    </source>
</evidence>
<name>A0A1R3KZ50_COCAP</name>
<feature type="compositionally biased region" description="Low complexity" evidence="1">
    <location>
        <begin position="7"/>
        <end position="36"/>
    </location>
</feature>
<feature type="compositionally biased region" description="Basic and acidic residues" evidence="1">
    <location>
        <begin position="37"/>
        <end position="50"/>
    </location>
</feature>
<organism evidence="2 3">
    <name type="scientific">Corchorus capsularis</name>
    <name type="common">Jute</name>
    <dbReference type="NCBI Taxonomy" id="210143"/>
    <lineage>
        <taxon>Eukaryota</taxon>
        <taxon>Viridiplantae</taxon>
        <taxon>Streptophyta</taxon>
        <taxon>Embryophyta</taxon>
        <taxon>Tracheophyta</taxon>
        <taxon>Spermatophyta</taxon>
        <taxon>Magnoliopsida</taxon>
        <taxon>eudicotyledons</taxon>
        <taxon>Gunneridae</taxon>
        <taxon>Pentapetalae</taxon>
        <taxon>rosids</taxon>
        <taxon>malvids</taxon>
        <taxon>Malvales</taxon>
        <taxon>Malvaceae</taxon>
        <taxon>Grewioideae</taxon>
        <taxon>Apeibeae</taxon>
        <taxon>Corchorus</taxon>
    </lineage>
</organism>
<keyword evidence="3" id="KW-1185">Reference proteome</keyword>
<feature type="region of interest" description="Disordered" evidence="1">
    <location>
        <begin position="1"/>
        <end position="50"/>
    </location>
</feature>
<accession>A0A1R3KZ50</accession>
<sequence length="97" mass="10690">EEEGTSKELSSLSSSAMNGARLNNGLANGSTSSISSEIKESAIRRESEGEFRLLGRREGSRYNGGRFIGVEDEHPSRGRKVSFSMEDVRKERLSHTL</sequence>
<feature type="region of interest" description="Disordered" evidence="1">
    <location>
        <begin position="63"/>
        <end position="97"/>
    </location>
</feature>
<comment type="caution">
    <text evidence="2">The sequence shown here is derived from an EMBL/GenBank/DDBJ whole genome shotgun (WGS) entry which is preliminary data.</text>
</comment>
<reference evidence="2 3" key="1">
    <citation type="submission" date="2013-09" db="EMBL/GenBank/DDBJ databases">
        <title>Corchorus capsularis genome sequencing.</title>
        <authorList>
            <person name="Alam M."/>
            <person name="Haque M.S."/>
            <person name="Islam M.S."/>
            <person name="Emdad E.M."/>
            <person name="Islam M.M."/>
            <person name="Ahmed B."/>
            <person name="Halim A."/>
            <person name="Hossen Q.M.M."/>
            <person name="Hossain M.Z."/>
            <person name="Ahmed R."/>
            <person name="Khan M.M."/>
            <person name="Islam R."/>
            <person name="Rashid M.M."/>
            <person name="Khan S.A."/>
            <person name="Rahman M.S."/>
            <person name="Alam M."/>
        </authorList>
    </citation>
    <scope>NUCLEOTIDE SEQUENCE [LARGE SCALE GENOMIC DNA]</scope>
    <source>
        <strain evidence="3">cv. CVL-1</strain>
        <tissue evidence="2">Whole seedling</tissue>
    </source>
</reference>
<evidence type="ECO:0000313" key="2">
    <source>
        <dbReference type="EMBL" id="OMP12384.1"/>
    </source>
</evidence>
<feature type="non-terminal residue" evidence="2">
    <location>
        <position position="1"/>
    </location>
</feature>
<proteinExistence type="predicted"/>
<gene>
    <name evidence="2" type="ORF">CCACVL1_00016</name>
</gene>
<dbReference type="Proteomes" id="UP000188268">
    <property type="component" value="Unassembled WGS sequence"/>
</dbReference>
<protein>
    <submittedName>
        <fullName evidence="2">Putative molybdopterin cofactor sulfurase</fullName>
    </submittedName>
</protein>
<dbReference type="EMBL" id="AWWV01000040">
    <property type="protein sequence ID" value="OMP12384.1"/>
    <property type="molecule type" value="Genomic_DNA"/>
</dbReference>